<protein>
    <recommendedName>
        <fullName evidence="4">Secreted protein</fullName>
    </recommendedName>
</protein>
<dbReference type="InterPro" id="IPR058060">
    <property type="entry name" value="HYC_CC_PP"/>
</dbReference>
<evidence type="ECO:0008006" key="4">
    <source>
        <dbReference type="Google" id="ProtNLM"/>
    </source>
</evidence>
<feature type="signal peptide" evidence="1">
    <location>
        <begin position="1"/>
        <end position="25"/>
    </location>
</feature>
<dbReference type="Proteomes" id="UP000651057">
    <property type="component" value="Unassembled WGS sequence"/>
</dbReference>
<evidence type="ECO:0000313" key="3">
    <source>
        <dbReference type="Proteomes" id="UP000651057"/>
    </source>
</evidence>
<keyword evidence="1" id="KW-0732">Signal</keyword>
<dbReference type="InterPro" id="IPR058512">
    <property type="entry name" value="DUF8199"/>
</dbReference>
<keyword evidence="3" id="KW-1185">Reference proteome</keyword>
<sequence length="139" mass="16000">MKKYFNTILAVVMSFVVLCSTMSFTINMHYCGKTLVDVAVFKEAKTCGMEMQQTLNSFDNNIVKKKGCCTDKQLAYEGQDELKVSIDKLTFEQQIFIASLYISYIDLFEGLEQNIVPFKEYPPPFLVKDIHVLHETFLI</sequence>
<dbReference type="Pfam" id="PF26622">
    <property type="entry name" value="DUF8199"/>
    <property type="match status" value="1"/>
</dbReference>
<evidence type="ECO:0000313" key="2">
    <source>
        <dbReference type="EMBL" id="MBL0682728.1"/>
    </source>
</evidence>
<dbReference type="RefSeq" id="WP_201916968.1">
    <property type="nucleotide sequence ID" value="NZ_BAABAX010000021.1"/>
</dbReference>
<accession>A0A936ZQA2</accession>
<dbReference type="EMBL" id="JAERQJ010000001">
    <property type="protein sequence ID" value="MBL0682728.1"/>
    <property type="molecule type" value="Genomic_DNA"/>
</dbReference>
<name>A0A936ZQA2_9FLAO</name>
<organism evidence="2 3">
    <name type="scientific">Aquimarina mytili</name>
    <dbReference type="NCBI Taxonomy" id="874423"/>
    <lineage>
        <taxon>Bacteria</taxon>
        <taxon>Pseudomonadati</taxon>
        <taxon>Bacteroidota</taxon>
        <taxon>Flavobacteriia</taxon>
        <taxon>Flavobacteriales</taxon>
        <taxon>Flavobacteriaceae</taxon>
        <taxon>Aquimarina</taxon>
    </lineage>
</organism>
<gene>
    <name evidence="2" type="ORF">JJQ60_04315</name>
</gene>
<dbReference type="NCBIfam" id="NF047658">
    <property type="entry name" value="HYC_CC_PP"/>
    <property type="match status" value="1"/>
</dbReference>
<comment type="caution">
    <text evidence="2">The sequence shown here is derived from an EMBL/GenBank/DDBJ whole genome shotgun (WGS) entry which is preliminary data.</text>
</comment>
<evidence type="ECO:0000256" key="1">
    <source>
        <dbReference type="SAM" id="SignalP"/>
    </source>
</evidence>
<proteinExistence type="predicted"/>
<dbReference type="AlphaFoldDB" id="A0A936ZQA2"/>
<reference evidence="2" key="1">
    <citation type="submission" date="2021-01" db="EMBL/GenBank/DDBJ databases">
        <authorList>
            <person name="Zhong Y.L."/>
        </authorList>
    </citation>
    <scope>NUCLEOTIDE SEQUENCE</scope>
    <source>
        <strain evidence="2">KCTC 23302</strain>
    </source>
</reference>
<feature type="chain" id="PRO_5036792294" description="Secreted protein" evidence="1">
    <location>
        <begin position="26"/>
        <end position="139"/>
    </location>
</feature>